<protein>
    <submittedName>
        <fullName evidence="1">DUF2835 domain-containing protein</fullName>
    </submittedName>
</protein>
<evidence type="ECO:0000313" key="1">
    <source>
        <dbReference type="EMBL" id="NMH58430.1"/>
    </source>
</evidence>
<reference evidence="1 2" key="1">
    <citation type="submission" date="2020-03" db="EMBL/GenBank/DDBJ databases">
        <title>Alteromonas ponticola sp. nov., isolated from seawater.</title>
        <authorList>
            <person name="Yoon J.-H."/>
            <person name="Kim Y.-O."/>
        </authorList>
    </citation>
    <scope>NUCLEOTIDE SEQUENCE [LARGE SCALE GENOMIC DNA]</scope>
    <source>
        <strain evidence="1 2">MYP5</strain>
    </source>
</reference>
<evidence type="ECO:0000313" key="2">
    <source>
        <dbReference type="Proteomes" id="UP000709336"/>
    </source>
</evidence>
<gene>
    <name evidence="1" type="ORF">HCJ96_00135</name>
</gene>
<dbReference type="Pfam" id="PF11197">
    <property type="entry name" value="DUF2835"/>
    <property type="match status" value="1"/>
</dbReference>
<name>A0ABX1QW57_9ALTE</name>
<sequence>MNHQPNNGRVYFFSISLSYKRCEAFYQPGNNSVIVTADTGHRIQIPTSRMRAFVTKQGIQGRFRMTIDNNNKIVSFEKIG</sequence>
<dbReference type="InterPro" id="IPR021363">
    <property type="entry name" value="DUF2835"/>
</dbReference>
<comment type="caution">
    <text evidence="1">The sequence shown here is derived from an EMBL/GenBank/DDBJ whole genome shotgun (WGS) entry which is preliminary data.</text>
</comment>
<dbReference type="Proteomes" id="UP000709336">
    <property type="component" value="Unassembled WGS sequence"/>
</dbReference>
<organism evidence="1 2">
    <name type="scientific">Alteromonas ponticola</name>
    <dbReference type="NCBI Taxonomy" id="2720613"/>
    <lineage>
        <taxon>Bacteria</taxon>
        <taxon>Pseudomonadati</taxon>
        <taxon>Pseudomonadota</taxon>
        <taxon>Gammaproteobacteria</taxon>
        <taxon>Alteromonadales</taxon>
        <taxon>Alteromonadaceae</taxon>
        <taxon>Alteromonas/Salinimonas group</taxon>
        <taxon>Alteromonas</taxon>
    </lineage>
</organism>
<dbReference type="EMBL" id="JAATNW010000001">
    <property type="protein sequence ID" value="NMH58430.1"/>
    <property type="molecule type" value="Genomic_DNA"/>
</dbReference>
<keyword evidence="2" id="KW-1185">Reference proteome</keyword>
<proteinExistence type="predicted"/>
<dbReference type="RefSeq" id="WP_169209014.1">
    <property type="nucleotide sequence ID" value="NZ_JAATNW010000001.1"/>
</dbReference>
<accession>A0ABX1QW57</accession>